<comment type="caution">
    <text evidence="2">The sequence shown here is derived from an EMBL/GenBank/DDBJ whole genome shotgun (WGS) entry which is preliminary data.</text>
</comment>
<name>A0A2R5H1E6_9STRA</name>
<accession>A0A2R5H1E6</accession>
<dbReference type="InterPro" id="IPR016024">
    <property type="entry name" value="ARM-type_fold"/>
</dbReference>
<dbReference type="InterPro" id="IPR011989">
    <property type="entry name" value="ARM-like"/>
</dbReference>
<dbReference type="Gene3D" id="1.25.10.10">
    <property type="entry name" value="Leucine-rich Repeat Variant"/>
    <property type="match status" value="1"/>
</dbReference>
<evidence type="ECO:0000313" key="3">
    <source>
        <dbReference type="Proteomes" id="UP000241890"/>
    </source>
</evidence>
<dbReference type="AlphaFoldDB" id="A0A2R5H1E6"/>
<dbReference type="EMBL" id="BEYU01000182">
    <property type="protein sequence ID" value="GBG34164.1"/>
    <property type="molecule type" value="Genomic_DNA"/>
</dbReference>
<evidence type="ECO:0000313" key="2">
    <source>
        <dbReference type="EMBL" id="GBG34164.1"/>
    </source>
</evidence>
<keyword evidence="3" id="KW-1185">Reference proteome</keyword>
<evidence type="ECO:0000256" key="1">
    <source>
        <dbReference type="SAM" id="MobiDB-lite"/>
    </source>
</evidence>
<dbReference type="InParanoid" id="A0A2R5H1E6"/>
<reference evidence="2 3" key="1">
    <citation type="submission" date="2017-12" db="EMBL/GenBank/DDBJ databases">
        <title>Sequencing, de novo assembly and annotation of complete genome of a new Thraustochytrid species, strain FCC1311.</title>
        <authorList>
            <person name="Sedici K."/>
            <person name="Godart F."/>
            <person name="Aiese Cigliano R."/>
            <person name="Sanseverino W."/>
            <person name="Barakat M."/>
            <person name="Ortet P."/>
            <person name="Marechal E."/>
            <person name="Cagnac O."/>
            <person name="Amato A."/>
        </authorList>
    </citation>
    <scope>NUCLEOTIDE SEQUENCE [LARGE SCALE GENOMIC DNA]</scope>
</reference>
<dbReference type="Proteomes" id="UP000241890">
    <property type="component" value="Unassembled WGS sequence"/>
</dbReference>
<sequence length="893" mass="94892">MQGAGAGAGAWSTERALRTLRGALAADAGVRRSAEAALAQALAEPRHDETSALAALLALVLERARAAQAGPEALLAAVTLRRAVRPGDADQVLARLVNGGALGCRDARARAANAALVSHLALSGTEPEIAAKVDGLVALGSSPEASAETRKGCLKCAKLIAIQSKSVDGKKLALPQRLSPLFKTALASSSCDDAAAAAAASLTISAIARTMTLLANTALMHSNTELPAWWLSTMVRCASHPDVQLFARCNALRLVHSVWKQRRSIRQNASLREDASSLATNTLSAVSSGGLNEQKDETVNYDSDDGEPRGPIAAAAVACEILRDVVEELIDETRQDVDVGPLVELGLRASRLRTDIRVLFTEDPNEFVAVHEDETALNEPRHAAVGLLESLYEFAPKPVTAKLTSIRMEHASELDVEALLWCTGCLLPTLEESYDGAHSLCAAELMRSLDLWCEALAAQMHLDPLLHARLLWCIWLRMRRPDASSTPAERALVLRSMAEAAITSGGLLPGVGLHAAQAFSQILRRERALMDGRGGVQAFVGLVGILSSSSPDTAHIAIQAIEVALDTANGVPVGAPCQDLVRYIIRLWSLGIRNDPMLSQTCGRILLHVSRRVTDLLQQVSEASPSLAGQICRADVDCRLHAQALSLFDLLHAAPPPPLPPSASALGSNTMQNATEDRFLCMAECLRVVARVRPAEVASRLVWLREQGADDLPAYSAAVVCCLRAARMSSMPGLLANLGKDVVRFPCSKEVLLEVALGSMAVGDVAWLLQLQTLQSPADLVAFVIASAGRADSPVGIVLGAFLCLCAQHAPQVWTDASVKPFLRECLTWSATSSEPDVEDNDDLWGFALPAELDGADDEVKNEDTLLDAFDGNAQDYQLALATAKALISRLAG</sequence>
<proteinExistence type="predicted"/>
<protein>
    <submittedName>
        <fullName evidence="2">Uncharacterized protein</fullName>
    </submittedName>
</protein>
<feature type="region of interest" description="Disordered" evidence="1">
    <location>
        <begin position="286"/>
        <end position="307"/>
    </location>
</feature>
<gene>
    <name evidence="2" type="ORF">FCC1311_103882</name>
</gene>
<dbReference type="SUPFAM" id="SSF48371">
    <property type="entry name" value="ARM repeat"/>
    <property type="match status" value="1"/>
</dbReference>
<organism evidence="2 3">
    <name type="scientific">Hondaea fermentalgiana</name>
    <dbReference type="NCBI Taxonomy" id="2315210"/>
    <lineage>
        <taxon>Eukaryota</taxon>
        <taxon>Sar</taxon>
        <taxon>Stramenopiles</taxon>
        <taxon>Bigyra</taxon>
        <taxon>Labyrinthulomycetes</taxon>
        <taxon>Thraustochytrida</taxon>
        <taxon>Thraustochytriidae</taxon>
        <taxon>Hondaea</taxon>
    </lineage>
</organism>